<dbReference type="InterPro" id="IPR038881">
    <property type="entry name" value="Yae1-like"/>
</dbReference>
<name>A0A9W7XFP0_9FUNG</name>
<evidence type="ECO:0000256" key="2">
    <source>
        <dbReference type="ARBA" id="ARBA00004496"/>
    </source>
</evidence>
<evidence type="ECO:0000256" key="4">
    <source>
        <dbReference type="ARBA" id="ARBA00017286"/>
    </source>
</evidence>
<dbReference type="GO" id="GO:0005737">
    <property type="term" value="C:cytoplasm"/>
    <property type="evidence" value="ECO:0007669"/>
    <property type="project" value="UniProtKB-SubCell"/>
</dbReference>
<gene>
    <name evidence="9" type="ORF">LPJ64_005842</name>
</gene>
<dbReference type="InterPro" id="IPR019191">
    <property type="entry name" value="Essential_protein_Yae1_N"/>
</dbReference>
<comment type="similarity">
    <text evidence="3">Belongs to the YAE1 family.</text>
</comment>
<dbReference type="PANTHER" id="PTHR18829">
    <property type="entry name" value="PROTEIN YAE1 HOMOLOG"/>
    <property type="match status" value="1"/>
</dbReference>
<dbReference type="GO" id="GO:0005634">
    <property type="term" value="C:nucleus"/>
    <property type="evidence" value="ECO:0007669"/>
    <property type="project" value="UniProtKB-SubCell"/>
</dbReference>
<keyword evidence="6" id="KW-0963">Cytoplasm</keyword>
<keyword evidence="7" id="KW-0539">Nucleus</keyword>
<comment type="caution">
    <text evidence="9">The sequence shown here is derived from an EMBL/GenBank/DDBJ whole genome shotgun (WGS) entry which is preliminary data.</text>
</comment>
<evidence type="ECO:0000256" key="6">
    <source>
        <dbReference type="ARBA" id="ARBA00022490"/>
    </source>
</evidence>
<keyword evidence="10" id="KW-1185">Reference proteome</keyword>
<evidence type="ECO:0000256" key="7">
    <source>
        <dbReference type="ARBA" id="ARBA00023242"/>
    </source>
</evidence>
<evidence type="ECO:0000313" key="10">
    <source>
        <dbReference type="Proteomes" id="UP001145021"/>
    </source>
</evidence>
<evidence type="ECO:0000256" key="1">
    <source>
        <dbReference type="ARBA" id="ARBA00004123"/>
    </source>
</evidence>
<comment type="subcellular location">
    <subcellularLocation>
        <location evidence="2">Cytoplasm</location>
    </subcellularLocation>
    <subcellularLocation>
        <location evidence="1">Nucleus</location>
    </subcellularLocation>
</comment>
<proteinExistence type="inferred from homology"/>
<protein>
    <recommendedName>
        <fullName evidence="5">Protein YAE1</fullName>
    </recommendedName>
    <alternativeName>
        <fullName evidence="4">Protein yae1</fullName>
    </alternativeName>
</protein>
<dbReference type="Proteomes" id="UP001145021">
    <property type="component" value="Unassembled WGS sequence"/>
</dbReference>
<evidence type="ECO:0000256" key="3">
    <source>
        <dbReference type="ARBA" id="ARBA00007096"/>
    </source>
</evidence>
<dbReference type="Pfam" id="PF09811">
    <property type="entry name" value="Yae1_N"/>
    <property type="match status" value="1"/>
</dbReference>
<organism evidence="9 10">
    <name type="scientific">Coemansia asiatica</name>
    <dbReference type="NCBI Taxonomy" id="1052880"/>
    <lineage>
        <taxon>Eukaryota</taxon>
        <taxon>Fungi</taxon>
        <taxon>Fungi incertae sedis</taxon>
        <taxon>Zoopagomycota</taxon>
        <taxon>Kickxellomycotina</taxon>
        <taxon>Kickxellomycetes</taxon>
        <taxon>Kickxellales</taxon>
        <taxon>Kickxellaceae</taxon>
        <taxon>Coemansia</taxon>
    </lineage>
</organism>
<evidence type="ECO:0000259" key="8">
    <source>
        <dbReference type="Pfam" id="PF09811"/>
    </source>
</evidence>
<dbReference type="AlphaFoldDB" id="A0A9W7XFP0"/>
<sequence>MNSGIDDDVWNDEMSDFESERLVAAQSLTKLENAFSNAGYKHGVDASKTDHMQDGFDQGFELGIQRGKDIGFVLGALIAQRGIRKKLHLSEENIDSLVMRLRAIKHTAAIHGDFAKNAETVEETRHFTEAAVALIREAKETLAKLDSQYK</sequence>
<feature type="domain" description="Essential protein Yae1 N-terminal" evidence="8">
    <location>
        <begin position="39"/>
        <end position="76"/>
    </location>
</feature>
<accession>A0A9W7XFP0</accession>
<evidence type="ECO:0000313" key="9">
    <source>
        <dbReference type="EMBL" id="KAJ1642301.1"/>
    </source>
</evidence>
<evidence type="ECO:0000256" key="5">
    <source>
        <dbReference type="ARBA" id="ARBA00018400"/>
    </source>
</evidence>
<dbReference type="PANTHER" id="PTHR18829:SF0">
    <property type="entry name" value="PROTEIN YAE1 HOMOLOG"/>
    <property type="match status" value="1"/>
</dbReference>
<dbReference type="EMBL" id="JANBOH010000431">
    <property type="protein sequence ID" value="KAJ1642301.1"/>
    <property type="molecule type" value="Genomic_DNA"/>
</dbReference>
<reference evidence="9" key="1">
    <citation type="submission" date="2022-07" db="EMBL/GenBank/DDBJ databases">
        <title>Phylogenomic reconstructions and comparative analyses of Kickxellomycotina fungi.</title>
        <authorList>
            <person name="Reynolds N.K."/>
            <person name="Stajich J.E."/>
            <person name="Barry K."/>
            <person name="Grigoriev I.V."/>
            <person name="Crous P."/>
            <person name="Smith M.E."/>
        </authorList>
    </citation>
    <scope>NUCLEOTIDE SEQUENCE</scope>
    <source>
        <strain evidence="9">NBRC 105413</strain>
    </source>
</reference>